<dbReference type="EMBL" id="MGHS01000048">
    <property type="protein sequence ID" value="OGM75746.1"/>
    <property type="molecule type" value="Genomic_DNA"/>
</dbReference>
<keyword evidence="10" id="KW-0460">Magnesium</keyword>
<dbReference type="InterPro" id="IPR020568">
    <property type="entry name" value="Ribosomal_Su5_D2-typ_SF"/>
</dbReference>
<feature type="domain" description="GHMP kinase N-terminal" evidence="13">
    <location>
        <begin position="40"/>
        <end position="115"/>
    </location>
</feature>
<keyword evidence="7" id="KW-0547">Nucleotide-binding</keyword>
<accession>A0A1F8CI32</accession>
<sequence length="284" mass="31278">MNKKAKNLKVSAPGKIILSGEYAVVYGHPALLTAVSRRLSITSEGGKKRLIDSNIPIGCGMGSSAAYAVAISALKLKLGGGQWDLEKINKEAYKIEKRRHGNPSGGDNTISTYGGFLWYRKEAESLKIFSKISPSKNFPKIFFIDTGKPDESTKEMVSMVGKYYKNHRKKIERIFVNIEGITRAFLKLLTGEENASSVELLKENEKLLEKLDVVSLFTQFIIRKIEKMGGAAKILGAGGKKLGSGIILCYHSNPDKLLKFAEKENLDMFNLKLGEKGVRVDGTS</sequence>
<organism evidence="14 15">
    <name type="scientific">Candidatus Woesebacteria bacterium RIFOXYA1_FULL_40_18</name>
    <dbReference type="NCBI Taxonomy" id="1802532"/>
    <lineage>
        <taxon>Bacteria</taxon>
        <taxon>Candidatus Woeseibacteriota</taxon>
    </lineage>
</organism>
<evidence type="ECO:0000259" key="13">
    <source>
        <dbReference type="Pfam" id="PF00288"/>
    </source>
</evidence>
<comment type="caution">
    <text evidence="14">The sequence shown here is derived from an EMBL/GenBank/DDBJ whole genome shotgun (WGS) entry which is preliminary data.</text>
</comment>
<dbReference type="InterPro" id="IPR006204">
    <property type="entry name" value="GHMP_kinase_N_dom"/>
</dbReference>
<dbReference type="SUPFAM" id="SSF54211">
    <property type="entry name" value="Ribosomal protein S5 domain 2-like"/>
    <property type="match status" value="1"/>
</dbReference>
<evidence type="ECO:0000256" key="11">
    <source>
        <dbReference type="ARBA" id="ARBA00023098"/>
    </source>
</evidence>
<evidence type="ECO:0000256" key="10">
    <source>
        <dbReference type="ARBA" id="ARBA00022842"/>
    </source>
</evidence>
<evidence type="ECO:0000256" key="6">
    <source>
        <dbReference type="ARBA" id="ARBA00022679"/>
    </source>
</evidence>
<dbReference type="PANTHER" id="PTHR43290:SF2">
    <property type="entry name" value="MEVALONATE KINASE"/>
    <property type="match status" value="1"/>
</dbReference>
<keyword evidence="8" id="KW-0418">Kinase</keyword>
<proteinExistence type="inferred from homology"/>
<evidence type="ECO:0000256" key="4">
    <source>
        <dbReference type="ARBA" id="ARBA00022490"/>
    </source>
</evidence>
<evidence type="ECO:0000256" key="8">
    <source>
        <dbReference type="ARBA" id="ARBA00022777"/>
    </source>
</evidence>
<name>A0A1F8CI32_9BACT</name>
<keyword evidence="11" id="KW-0443">Lipid metabolism</keyword>
<dbReference type="PROSITE" id="PS00627">
    <property type="entry name" value="GHMP_KINASES_ATP"/>
    <property type="match status" value="1"/>
</dbReference>
<evidence type="ECO:0000256" key="2">
    <source>
        <dbReference type="ARBA" id="ARBA00006495"/>
    </source>
</evidence>
<dbReference type="Proteomes" id="UP000177855">
    <property type="component" value="Unassembled WGS sequence"/>
</dbReference>
<dbReference type="Gene3D" id="3.30.70.890">
    <property type="entry name" value="GHMP kinase, C-terminal domain"/>
    <property type="match status" value="1"/>
</dbReference>
<evidence type="ECO:0000256" key="9">
    <source>
        <dbReference type="ARBA" id="ARBA00022840"/>
    </source>
</evidence>
<keyword evidence="5" id="KW-0444">Lipid biosynthesis</keyword>
<comment type="similarity">
    <text evidence="2">Belongs to the GHMP kinase family. Mevalonate kinase subfamily.</text>
</comment>
<dbReference type="EC" id="2.7.1.36" evidence="3"/>
<evidence type="ECO:0000256" key="5">
    <source>
        <dbReference type="ARBA" id="ARBA00022516"/>
    </source>
</evidence>
<dbReference type="GO" id="GO:0004496">
    <property type="term" value="F:mevalonate kinase activity"/>
    <property type="evidence" value="ECO:0007669"/>
    <property type="project" value="UniProtKB-EC"/>
</dbReference>
<dbReference type="STRING" id="1802532.A2210_02345"/>
<keyword evidence="6" id="KW-0808">Transferase</keyword>
<keyword evidence="4" id="KW-0963">Cytoplasm</keyword>
<dbReference type="GO" id="GO:0005524">
    <property type="term" value="F:ATP binding"/>
    <property type="evidence" value="ECO:0007669"/>
    <property type="project" value="UniProtKB-KW"/>
</dbReference>
<dbReference type="AlphaFoldDB" id="A0A1F8CI32"/>
<evidence type="ECO:0000256" key="7">
    <source>
        <dbReference type="ARBA" id="ARBA00022741"/>
    </source>
</evidence>
<evidence type="ECO:0000256" key="12">
    <source>
        <dbReference type="ARBA" id="ARBA00029438"/>
    </source>
</evidence>
<dbReference type="GO" id="GO:0019287">
    <property type="term" value="P:isopentenyl diphosphate biosynthetic process, mevalonate pathway"/>
    <property type="evidence" value="ECO:0007669"/>
    <property type="project" value="UniProtKB-UniPathway"/>
</dbReference>
<evidence type="ECO:0000256" key="3">
    <source>
        <dbReference type="ARBA" id="ARBA00012103"/>
    </source>
</evidence>
<dbReference type="InterPro" id="IPR006203">
    <property type="entry name" value="GHMP_knse_ATP-bd_CS"/>
</dbReference>
<protein>
    <recommendedName>
        <fullName evidence="3">mevalonate kinase</fullName>
        <ecNumber evidence="3">2.7.1.36</ecNumber>
    </recommendedName>
</protein>
<dbReference type="InterPro" id="IPR014721">
    <property type="entry name" value="Ribsml_uS5_D2-typ_fold_subgr"/>
</dbReference>
<reference evidence="14 15" key="1">
    <citation type="journal article" date="2016" name="Nat. Commun.">
        <title>Thousands of microbial genomes shed light on interconnected biogeochemical processes in an aquifer system.</title>
        <authorList>
            <person name="Anantharaman K."/>
            <person name="Brown C.T."/>
            <person name="Hug L.A."/>
            <person name="Sharon I."/>
            <person name="Castelle C.J."/>
            <person name="Probst A.J."/>
            <person name="Thomas B.C."/>
            <person name="Singh A."/>
            <person name="Wilkins M.J."/>
            <person name="Karaoz U."/>
            <person name="Brodie E.L."/>
            <person name="Williams K.H."/>
            <person name="Hubbard S.S."/>
            <person name="Banfield J.F."/>
        </authorList>
    </citation>
    <scope>NUCLEOTIDE SEQUENCE [LARGE SCALE GENOMIC DNA]</scope>
</reference>
<dbReference type="SUPFAM" id="SSF55060">
    <property type="entry name" value="GHMP Kinase, C-terminal domain"/>
    <property type="match status" value="1"/>
</dbReference>
<dbReference type="InterPro" id="IPR036554">
    <property type="entry name" value="GHMP_kinase_C_sf"/>
</dbReference>
<dbReference type="Pfam" id="PF00288">
    <property type="entry name" value="GHMP_kinases_N"/>
    <property type="match status" value="1"/>
</dbReference>
<dbReference type="Gene3D" id="3.30.230.10">
    <property type="match status" value="2"/>
</dbReference>
<dbReference type="InterPro" id="IPR006205">
    <property type="entry name" value="Mev_gal_kin"/>
</dbReference>
<dbReference type="PANTHER" id="PTHR43290">
    <property type="entry name" value="MEVALONATE KINASE"/>
    <property type="match status" value="1"/>
</dbReference>
<comment type="subcellular location">
    <subcellularLocation>
        <location evidence="1">Cytoplasm</location>
    </subcellularLocation>
</comment>
<evidence type="ECO:0000313" key="15">
    <source>
        <dbReference type="Proteomes" id="UP000177855"/>
    </source>
</evidence>
<evidence type="ECO:0000313" key="14">
    <source>
        <dbReference type="EMBL" id="OGM75746.1"/>
    </source>
</evidence>
<dbReference type="GO" id="GO:0005829">
    <property type="term" value="C:cytosol"/>
    <property type="evidence" value="ECO:0007669"/>
    <property type="project" value="TreeGrafter"/>
</dbReference>
<comment type="pathway">
    <text evidence="12">Isoprenoid biosynthesis; isopentenyl diphosphate biosynthesis via mevalonate pathway; isopentenyl diphosphate from (R)-mevalonate: step 1/3.</text>
</comment>
<evidence type="ECO:0000256" key="1">
    <source>
        <dbReference type="ARBA" id="ARBA00004496"/>
    </source>
</evidence>
<dbReference type="UniPathway" id="UPA00057">
    <property type="reaction ID" value="UER00098"/>
</dbReference>
<keyword evidence="9" id="KW-0067">ATP-binding</keyword>
<gene>
    <name evidence="14" type="ORF">A2210_02345</name>
</gene>